<dbReference type="EMBL" id="JAUKUA010000002">
    <property type="protein sequence ID" value="KAK0724402.1"/>
    <property type="molecule type" value="Genomic_DNA"/>
</dbReference>
<keyword evidence="3 8" id="KW-0812">Transmembrane</keyword>
<sequence length="529" mass="59648">MASHQAASPEGIEPVYRSDSYNEEGVPEKQRQNYDRVDQEVVKYASDSAVSISPEKNIELRRMIDRRVLVIMIATYFLQAIDKGTMSFASIMGIITDTNLQGQEYSWLTTCIYITILFVEYPQNWIITRVPIAKYLSFSIIAWGAVLACTALAKNFTGLVVVRTLLGLFESACQPAFIVLSSMWYRREEQTARVTYWYMMNGAQQVVGGLLAYCFSLIRPGGPLKPWQWLFLGYGIISIIYGAFVGWYMPDSPMRAKCFSEEDKHLMVERVRDNQTGLQSRKFRRDHMIEAFKDPQVWGYSLIALTTTLPTSGLGAFQGIIISGFGFTVLQTQLLAMVLGFYITIVLLGSVWIVKRTQQNLLVMLGFVIPQVSFLLRAGSFIGTILLMTISPDTMAKRVGLLICYYITLSFWSAQTLALSMISRNIAGTTKKSVAVATNFIFWSAGNSIGPQVFLKWNGPGYFIVFATHLGCYCLLVIVIIGLRFHLTRQNNKRDRMAADGIAEADPKNVVHGFEDLTDLQNKSFRYVY</sequence>
<name>A0AA40E468_9PEZI</name>
<evidence type="ECO:0000256" key="1">
    <source>
        <dbReference type="ARBA" id="ARBA00004141"/>
    </source>
</evidence>
<dbReference type="GO" id="GO:0033229">
    <property type="term" value="F:cysteine transmembrane transporter activity"/>
    <property type="evidence" value="ECO:0007669"/>
    <property type="project" value="TreeGrafter"/>
</dbReference>
<feature type="transmembrane region" description="Helical" evidence="8">
    <location>
        <begin position="361"/>
        <end position="387"/>
    </location>
</feature>
<protein>
    <submittedName>
        <fullName evidence="10">Major facilitator superfamily domain-containing protein</fullName>
    </submittedName>
</protein>
<feature type="region of interest" description="Disordered" evidence="7">
    <location>
        <begin position="1"/>
        <end position="33"/>
    </location>
</feature>
<dbReference type="Gene3D" id="1.20.1250.20">
    <property type="entry name" value="MFS general substrate transporter like domains"/>
    <property type="match status" value="1"/>
</dbReference>
<organism evidence="10 11">
    <name type="scientific">Lasiosphaeris hirsuta</name>
    <dbReference type="NCBI Taxonomy" id="260670"/>
    <lineage>
        <taxon>Eukaryota</taxon>
        <taxon>Fungi</taxon>
        <taxon>Dikarya</taxon>
        <taxon>Ascomycota</taxon>
        <taxon>Pezizomycotina</taxon>
        <taxon>Sordariomycetes</taxon>
        <taxon>Sordariomycetidae</taxon>
        <taxon>Sordariales</taxon>
        <taxon>Lasiosphaeriaceae</taxon>
        <taxon>Lasiosphaeris</taxon>
    </lineage>
</organism>
<keyword evidence="11" id="KW-1185">Reference proteome</keyword>
<dbReference type="InterPro" id="IPR036259">
    <property type="entry name" value="MFS_trans_sf"/>
</dbReference>
<feature type="transmembrane region" description="Helical" evidence="8">
    <location>
        <begin position="461"/>
        <end position="487"/>
    </location>
</feature>
<dbReference type="Pfam" id="PF07690">
    <property type="entry name" value="MFS_1"/>
    <property type="match status" value="1"/>
</dbReference>
<evidence type="ECO:0000313" key="11">
    <source>
        <dbReference type="Proteomes" id="UP001172102"/>
    </source>
</evidence>
<feature type="transmembrane region" description="Helical" evidence="8">
    <location>
        <begin position="434"/>
        <end position="455"/>
    </location>
</feature>
<dbReference type="InterPro" id="IPR011701">
    <property type="entry name" value="MFS"/>
</dbReference>
<feature type="domain" description="Major facilitator superfamily (MFS) profile" evidence="9">
    <location>
        <begin position="68"/>
        <end position="494"/>
    </location>
</feature>
<keyword evidence="5 8" id="KW-0472">Membrane</keyword>
<feature type="transmembrane region" description="Helical" evidence="8">
    <location>
        <begin position="399"/>
        <end position="422"/>
    </location>
</feature>
<dbReference type="SUPFAM" id="SSF103473">
    <property type="entry name" value="MFS general substrate transporter"/>
    <property type="match status" value="1"/>
</dbReference>
<evidence type="ECO:0000256" key="8">
    <source>
        <dbReference type="SAM" id="Phobius"/>
    </source>
</evidence>
<dbReference type="PROSITE" id="PS50850">
    <property type="entry name" value="MFS"/>
    <property type="match status" value="1"/>
</dbReference>
<dbReference type="GO" id="GO:0016020">
    <property type="term" value="C:membrane"/>
    <property type="evidence" value="ECO:0007669"/>
    <property type="project" value="UniProtKB-SubCell"/>
</dbReference>
<comment type="caution">
    <text evidence="10">The sequence shown here is derived from an EMBL/GenBank/DDBJ whole genome shotgun (WGS) entry which is preliminary data.</text>
</comment>
<dbReference type="Proteomes" id="UP001172102">
    <property type="component" value="Unassembled WGS sequence"/>
</dbReference>
<dbReference type="FunFam" id="1.20.1250.20:FF:000064">
    <property type="entry name" value="MFS allantoate transporter"/>
    <property type="match status" value="1"/>
</dbReference>
<feature type="transmembrane region" description="Helical" evidence="8">
    <location>
        <begin position="165"/>
        <end position="185"/>
    </location>
</feature>
<evidence type="ECO:0000259" key="9">
    <source>
        <dbReference type="PROSITE" id="PS50850"/>
    </source>
</evidence>
<feature type="transmembrane region" description="Helical" evidence="8">
    <location>
        <begin position="68"/>
        <end position="93"/>
    </location>
</feature>
<proteinExistence type="inferred from homology"/>
<dbReference type="PANTHER" id="PTHR43791:SF63">
    <property type="entry name" value="HIGH AFFINITY CYSTEINE TRANSPORTER"/>
    <property type="match status" value="1"/>
</dbReference>
<evidence type="ECO:0000256" key="4">
    <source>
        <dbReference type="ARBA" id="ARBA00022989"/>
    </source>
</evidence>
<evidence type="ECO:0000256" key="7">
    <source>
        <dbReference type="SAM" id="MobiDB-lite"/>
    </source>
</evidence>
<feature type="transmembrane region" description="Helical" evidence="8">
    <location>
        <begin position="297"/>
        <end position="322"/>
    </location>
</feature>
<accession>A0AA40E468</accession>
<feature type="transmembrane region" description="Helical" evidence="8">
    <location>
        <begin position="334"/>
        <end position="354"/>
    </location>
</feature>
<keyword evidence="2" id="KW-0813">Transport</keyword>
<evidence type="ECO:0000313" key="10">
    <source>
        <dbReference type="EMBL" id="KAK0724402.1"/>
    </source>
</evidence>
<feature type="transmembrane region" description="Helical" evidence="8">
    <location>
        <begin position="135"/>
        <end position="153"/>
    </location>
</feature>
<dbReference type="InterPro" id="IPR020846">
    <property type="entry name" value="MFS_dom"/>
</dbReference>
<dbReference type="PANTHER" id="PTHR43791">
    <property type="entry name" value="PERMEASE-RELATED"/>
    <property type="match status" value="1"/>
</dbReference>
<feature type="transmembrane region" description="Helical" evidence="8">
    <location>
        <begin position="197"/>
        <end position="218"/>
    </location>
</feature>
<evidence type="ECO:0000256" key="2">
    <source>
        <dbReference type="ARBA" id="ARBA00022448"/>
    </source>
</evidence>
<feature type="transmembrane region" description="Helical" evidence="8">
    <location>
        <begin position="230"/>
        <end position="249"/>
    </location>
</feature>
<evidence type="ECO:0000256" key="3">
    <source>
        <dbReference type="ARBA" id="ARBA00022692"/>
    </source>
</evidence>
<evidence type="ECO:0000256" key="6">
    <source>
        <dbReference type="ARBA" id="ARBA00037968"/>
    </source>
</evidence>
<keyword evidence="4 8" id="KW-1133">Transmembrane helix</keyword>
<evidence type="ECO:0000256" key="5">
    <source>
        <dbReference type="ARBA" id="ARBA00023136"/>
    </source>
</evidence>
<feature type="transmembrane region" description="Helical" evidence="8">
    <location>
        <begin position="105"/>
        <end position="123"/>
    </location>
</feature>
<comment type="similarity">
    <text evidence="6">Belongs to the major facilitator superfamily. Allantoate permease family.</text>
</comment>
<reference evidence="10" key="1">
    <citation type="submission" date="2023-06" db="EMBL/GenBank/DDBJ databases">
        <title>Genome-scale phylogeny and comparative genomics of the fungal order Sordariales.</title>
        <authorList>
            <consortium name="Lawrence Berkeley National Laboratory"/>
            <person name="Hensen N."/>
            <person name="Bonometti L."/>
            <person name="Westerberg I."/>
            <person name="Brannstrom I.O."/>
            <person name="Guillou S."/>
            <person name="Cros-Aarteil S."/>
            <person name="Calhoun S."/>
            <person name="Haridas S."/>
            <person name="Kuo A."/>
            <person name="Mondo S."/>
            <person name="Pangilinan J."/>
            <person name="Riley R."/>
            <person name="Labutti K."/>
            <person name="Andreopoulos B."/>
            <person name="Lipzen A."/>
            <person name="Chen C."/>
            <person name="Yanf M."/>
            <person name="Daum C."/>
            <person name="Ng V."/>
            <person name="Clum A."/>
            <person name="Steindorff A."/>
            <person name="Ohm R."/>
            <person name="Martin F."/>
            <person name="Silar P."/>
            <person name="Natvig D."/>
            <person name="Lalanne C."/>
            <person name="Gautier V."/>
            <person name="Ament-Velasquez S.L."/>
            <person name="Kruys A."/>
            <person name="Hutchinson M.I."/>
            <person name="Powell A.J."/>
            <person name="Barry K."/>
            <person name="Miller A.N."/>
            <person name="Grigoriev I.V."/>
            <person name="Debuchy R."/>
            <person name="Gladieux P."/>
            <person name="Thoren M.H."/>
            <person name="Johannesson H."/>
        </authorList>
    </citation>
    <scope>NUCLEOTIDE SEQUENCE</scope>
    <source>
        <strain evidence="10">SMH4607-1</strain>
    </source>
</reference>
<gene>
    <name evidence="10" type="ORF">B0H67DRAFT_482215</name>
</gene>
<comment type="subcellular location">
    <subcellularLocation>
        <location evidence="1">Membrane</location>
        <topology evidence="1">Multi-pass membrane protein</topology>
    </subcellularLocation>
</comment>
<dbReference type="AlphaFoldDB" id="A0AA40E468"/>